<keyword evidence="6" id="KW-0297">G-protein coupled receptor</keyword>
<evidence type="ECO:0000256" key="5">
    <source>
        <dbReference type="ARBA" id="ARBA00022989"/>
    </source>
</evidence>
<evidence type="ECO:0000256" key="9">
    <source>
        <dbReference type="ARBA" id="ARBA00023224"/>
    </source>
</evidence>
<protein>
    <submittedName>
        <fullName evidence="12">STE3-domain-containing protein</fullName>
    </submittedName>
</protein>
<feature type="region of interest" description="Disordered" evidence="10">
    <location>
        <begin position="355"/>
        <end position="379"/>
    </location>
</feature>
<evidence type="ECO:0000256" key="1">
    <source>
        <dbReference type="ARBA" id="ARBA00004141"/>
    </source>
</evidence>
<dbReference type="CDD" id="cd14966">
    <property type="entry name" value="7tmD_STE3"/>
    <property type="match status" value="1"/>
</dbReference>
<dbReference type="PANTHER" id="PTHR28097:SF1">
    <property type="entry name" value="PHEROMONE A FACTOR RECEPTOR"/>
    <property type="match status" value="1"/>
</dbReference>
<dbReference type="AlphaFoldDB" id="A0A2J5HE87"/>
<feature type="transmembrane region" description="Helical" evidence="11">
    <location>
        <begin position="12"/>
        <end position="33"/>
    </location>
</feature>
<evidence type="ECO:0000256" key="8">
    <source>
        <dbReference type="ARBA" id="ARBA00023170"/>
    </source>
</evidence>
<keyword evidence="5 11" id="KW-1133">Transmembrane helix</keyword>
<feature type="transmembrane region" description="Helical" evidence="11">
    <location>
        <begin position="280"/>
        <end position="300"/>
    </location>
</feature>
<dbReference type="OrthoDB" id="2874149at2759"/>
<feature type="transmembrane region" description="Helical" evidence="11">
    <location>
        <begin position="166"/>
        <end position="193"/>
    </location>
</feature>
<organism evidence="12 13">
    <name type="scientific">Aspergillus taichungensis</name>
    <dbReference type="NCBI Taxonomy" id="482145"/>
    <lineage>
        <taxon>Eukaryota</taxon>
        <taxon>Fungi</taxon>
        <taxon>Dikarya</taxon>
        <taxon>Ascomycota</taxon>
        <taxon>Pezizomycotina</taxon>
        <taxon>Eurotiomycetes</taxon>
        <taxon>Eurotiomycetidae</taxon>
        <taxon>Eurotiales</taxon>
        <taxon>Aspergillaceae</taxon>
        <taxon>Aspergillus</taxon>
        <taxon>Aspergillus subgen. Circumdati</taxon>
    </lineage>
</organism>
<dbReference type="InterPro" id="IPR001499">
    <property type="entry name" value="GPCR_STE3"/>
</dbReference>
<evidence type="ECO:0000256" key="2">
    <source>
        <dbReference type="ARBA" id="ARBA00011085"/>
    </source>
</evidence>
<reference evidence="13" key="1">
    <citation type="submission" date="2017-12" db="EMBL/GenBank/DDBJ databases">
        <authorList>
            <consortium name="DOE Joint Genome Institute"/>
            <person name="Mondo S.J."/>
            <person name="Kjaerbolling I."/>
            <person name="Vesth T.C."/>
            <person name="Frisvad J.C."/>
            <person name="Nybo J.L."/>
            <person name="Theobald S."/>
            <person name="Kuo A."/>
            <person name="Bowyer P."/>
            <person name="Matsuda Y."/>
            <person name="Lyhne E.K."/>
            <person name="Kogle M.E."/>
            <person name="Clum A."/>
            <person name="Lipzen A."/>
            <person name="Salamov A."/>
            <person name="Ngan C.Y."/>
            <person name="Daum C."/>
            <person name="Chiniquy J."/>
            <person name="Barry K."/>
            <person name="LaButti K."/>
            <person name="Haridas S."/>
            <person name="Simmons B.A."/>
            <person name="Magnuson J.K."/>
            <person name="Mortensen U.H."/>
            <person name="Larsen T.O."/>
            <person name="Grigoriev I.V."/>
            <person name="Baker S.E."/>
            <person name="Andersen M.R."/>
            <person name="Nordberg H.P."/>
            <person name="Cantor M.N."/>
            <person name="Hua S.X."/>
        </authorList>
    </citation>
    <scope>NUCLEOTIDE SEQUENCE [LARGE SCALE GENOMIC DNA]</scope>
    <source>
        <strain evidence="13">IBT 19404</strain>
    </source>
</reference>
<evidence type="ECO:0000256" key="10">
    <source>
        <dbReference type="SAM" id="MobiDB-lite"/>
    </source>
</evidence>
<evidence type="ECO:0000256" key="3">
    <source>
        <dbReference type="ARBA" id="ARBA00022507"/>
    </source>
</evidence>
<keyword evidence="13" id="KW-1185">Reference proteome</keyword>
<keyword evidence="8" id="KW-0675">Receptor</keyword>
<dbReference type="PANTHER" id="PTHR28097">
    <property type="entry name" value="PHEROMONE A FACTOR RECEPTOR"/>
    <property type="match status" value="1"/>
</dbReference>
<evidence type="ECO:0000313" key="13">
    <source>
        <dbReference type="Proteomes" id="UP000235023"/>
    </source>
</evidence>
<keyword evidence="7 11" id="KW-0472">Membrane</keyword>
<proteinExistence type="inferred from homology"/>
<sequence length="455" mass="51430">MMGSFEFPLYPQAVIVPLLAFFSIFVSIAPLVLHWKNRNLPACCLIGWFLMLNLFNITNAIIWPTDDSTMWWNGAGLCDIEVKIMIASYVAVPGDIMCIFRGLACVLDTRRATLVPTKQQRWRNRLMETLFCVAVPVIAMITQVAYQANRYMIFAISGCVNSFDESWMSVLLGFIWPPIICFIAAYYCGLVLYRLHKYRSQFSDILNSSNSKLNKSRFMRLFFLSFIMLLAIIPVQIYVLYKNVEGTIPVWHAYTWERTHAGWDIIYKVPSNGQAFFDRWIPIVSGFFFFVFFGCGRDAARIYRLILNFLGLGHCFACVRTSPAGTDASTGHTESSGSRAKLLFHKKWSSSERTYINDPLPTSRTGRTNLDEQSADNGKTSWVRSPFSALRRSYSASRERMIPLPAISSDPTSTVCTSAWAGTSQSRGSVDLTSTASNQDIIRVKQVISQESEGV</sequence>
<comment type="similarity">
    <text evidence="2">Belongs to the G-protein coupled receptor 4 family.</text>
</comment>
<feature type="transmembrane region" description="Helical" evidence="11">
    <location>
        <begin position="126"/>
        <end position="146"/>
    </location>
</feature>
<dbReference type="Pfam" id="PF02076">
    <property type="entry name" value="STE3"/>
    <property type="match status" value="1"/>
</dbReference>
<evidence type="ECO:0000256" key="6">
    <source>
        <dbReference type="ARBA" id="ARBA00023040"/>
    </source>
</evidence>
<evidence type="ECO:0000313" key="12">
    <source>
        <dbReference type="EMBL" id="PLN75171.1"/>
    </source>
</evidence>
<keyword evidence="4 11" id="KW-0812">Transmembrane</keyword>
<gene>
    <name evidence="12" type="ORF">BDW42DRAFT_199579</name>
</gene>
<name>A0A2J5HE87_9EURO</name>
<dbReference type="EMBL" id="KZ559660">
    <property type="protein sequence ID" value="PLN75171.1"/>
    <property type="molecule type" value="Genomic_DNA"/>
</dbReference>
<evidence type="ECO:0000256" key="11">
    <source>
        <dbReference type="SAM" id="Phobius"/>
    </source>
</evidence>
<feature type="transmembrane region" description="Helical" evidence="11">
    <location>
        <begin position="45"/>
        <end position="64"/>
    </location>
</feature>
<feature type="compositionally biased region" description="Polar residues" evidence="10">
    <location>
        <begin position="360"/>
        <end position="379"/>
    </location>
</feature>
<evidence type="ECO:0000256" key="7">
    <source>
        <dbReference type="ARBA" id="ARBA00023136"/>
    </source>
</evidence>
<dbReference type="PRINTS" id="PR00899">
    <property type="entry name" value="GPCRSTE3"/>
</dbReference>
<dbReference type="Proteomes" id="UP000235023">
    <property type="component" value="Unassembled WGS sequence"/>
</dbReference>
<comment type="subcellular location">
    <subcellularLocation>
        <location evidence="1">Membrane</location>
        <topology evidence="1">Multi-pass membrane protein</topology>
    </subcellularLocation>
</comment>
<dbReference type="GO" id="GO:0005886">
    <property type="term" value="C:plasma membrane"/>
    <property type="evidence" value="ECO:0007669"/>
    <property type="project" value="TreeGrafter"/>
</dbReference>
<keyword evidence="3" id="KW-0589">Pheromone response</keyword>
<dbReference type="GO" id="GO:0000750">
    <property type="term" value="P:pheromone-dependent signal transduction involved in conjugation with cellular fusion"/>
    <property type="evidence" value="ECO:0007669"/>
    <property type="project" value="TreeGrafter"/>
</dbReference>
<accession>A0A2J5HE87</accession>
<evidence type="ECO:0000256" key="4">
    <source>
        <dbReference type="ARBA" id="ARBA00022692"/>
    </source>
</evidence>
<feature type="transmembrane region" description="Helical" evidence="11">
    <location>
        <begin position="84"/>
        <end position="106"/>
    </location>
</feature>
<feature type="transmembrane region" description="Helical" evidence="11">
    <location>
        <begin position="221"/>
        <end position="241"/>
    </location>
</feature>
<dbReference type="GO" id="GO:0004932">
    <property type="term" value="F:mating-type factor pheromone receptor activity"/>
    <property type="evidence" value="ECO:0007669"/>
    <property type="project" value="InterPro"/>
</dbReference>
<keyword evidence="9" id="KW-0807">Transducer</keyword>